<dbReference type="OrthoDB" id="3785441at2"/>
<dbReference type="InterPro" id="IPR046036">
    <property type="entry name" value="DUF5994"/>
</dbReference>
<comment type="caution">
    <text evidence="1">The sequence shown here is derived from an EMBL/GenBank/DDBJ whole genome shotgun (WGS) entry which is preliminary data.</text>
</comment>
<protein>
    <submittedName>
        <fullName evidence="1">Uncharacterized protein</fullName>
    </submittedName>
</protein>
<dbReference type="Proteomes" id="UP000093898">
    <property type="component" value="Unassembled WGS sequence"/>
</dbReference>
<reference evidence="1 2" key="1">
    <citation type="submission" date="2016-06" db="EMBL/GenBank/DDBJ databases">
        <authorList>
            <person name="Kjaerup R.B."/>
            <person name="Dalgaard T.S."/>
            <person name="Juul-Madsen H.R."/>
        </authorList>
    </citation>
    <scope>NUCLEOTIDE SEQUENCE [LARGE SCALE GENOMIC DNA]</scope>
    <source>
        <strain evidence="1 2">1127319.6</strain>
    </source>
</reference>
<sequence length="150" mass="16601">MAYIAQRTRVDKPVRLCLSDNLGRRIDGAWWPYTGVLADEFAGLIAVLNDRLGKIVEVGINWSPLHNPPNLNWQAWRGRAQHIMTVEGCDATATLLIVPSTTNNTLAGMVLRRAAGQSVDPRRGEDAMLETAEEILTAARRQRVSGRVLD</sequence>
<evidence type="ECO:0000313" key="1">
    <source>
        <dbReference type="EMBL" id="OBJ42532.1"/>
    </source>
</evidence>
<evidence type="ECO:0000313" key="2">
    <source>
        <dbReference type="Proteomes" id="UP000093898"/>
    </source>
</evidence>
<accession>A0A1A3H2L5</accession>
<dbReference type="Pfam" id="PF19457">
    <property type="entry name" value="DUF5994"/>
    <property type="match status" value="1"/>
</dbReference>
<name>A0A1A3H2L5_MYCMU</name>
<proteinExistence type="predicted"/>
<dbReference type="AlphaFoldDB" id="A0A1A3H2L5"/>
<gene>
    <name evidence="1" type="ORF">A5630_20690</name>
</gene>
<dbReference type="EMBL" id="LZLC01000099">
    <property type="protein sequence ID" value="OBJ42532.1"/>
    <property type="molecule type" value="Genomic_DNA"/>
</dbReference>
<organism evidence="1 2">
    <name type="scientific">Mycolicibacterium mucogenicum</name>
    <name type="common">Mycobacterium mucogenicum</name>
    <dbReference type="NCBI Taxonomy" id="56689"/>
    <lineage>
        <taxon>Bacteria</taxon>
        <taxon>Bacillati</taxon>
        <taxon>Actinomycetota</taxon>
        <taxon>Actinomycetes</taxon>
        <taxon>Mycobacteriales</taxon>
        <taxon>Mycobacteriaceae</taxon>
        <taxon>Mycolicibacterium</taxon>
    </lineage>
</organism>